<keyword evidence="2" id="KW-1185">Reference proteome</keyword>
<dbReference type="OrthoDB" id="766501at2"/>
<comment type="caution">
    <text evidence="1">The sequence shown here is derived from an EMBL/GenBank/DDBJ whole genome shotgun (WGS) entry which is preliminary data.</text>
</comment>
<organism evidence="1 2">
    <name type="scientific">Mucilaginibacter psychrotolerans</name>
    <dbReference type="NCBI Taxonomy" id="1524096"/>
    <lineage>
        <taxon>Bacteria</taxon>
        <taxon>Pseudomonadati</taxon>
        <taxon>Bacteroidota</taxon>
        <taxon>Sphingobacteriia</taxon>
        <taxon>Sphingobacteriales</taxon>
        <taxon>Sphingobacteriaceae</taxon>
        <taxon>Mucilaginibacter</taxon>
    </lineage>
</organism>
<protein>
    <submittedName>
        <fullName evidence="1">Uncharacterized protein</fullName>
    </submittedName>
</protein>
<proteinExistence type="predicted"/>
<gene>
    <name evidence="1" type="ORF">E2R66_03710</name>
</gene>
<accession>A0A4Y8SNZ2</accession>
<dbReference type="AlphaFoldDB" id="A0A4Y8SNZ2"/>
<dbReference type="EMBL" id="SOZE01000002">
    <property type="protein sequence ID" value="TFF40365.1"/>
    <property type="molecule type" value="Genomic_DNA"/>
</dbReference>
<sequence length="116" mass="13205">MKVIINQDDQPTGVFIPLDEWAQVITSVKRNTALHHLLSRKPARSVFELSPYELNNKLHGVTSQLVAEAYENDLYTSHSSTAGLPNEFIHRYPDGKIELVKIDTTTGREEILKIYQ</sequence>
<evidence type="ECO:0000313" key="1">
    <source>
        <dbReference type="EMBL" id="TFF40365.1"/>
    </source>
</evidence>
<name>A0A4Y8SNZ2_9SPHI</name>
<dbReference type="RefSeq" id="WP_133226249.1">
    <property type="nucleotide sequence ID" value="NZ_SOZE01000002.1"/>
</dbReference>
<reference evidence="1 2" key="1">
    <citation type="journal article" date="2017" name="Int. J. Syst. Evol. Microbiol.">
        <title>Mucilaginibacterpsychrotolerans sp. nov., isolated from peatlands.</title>
        <authorList>
            <person name="Deng Y."/>
            <person name="Shen L."/>
            <person name="Xu B."/>
            <person name="Liu Y."/>
            <person name="Gu Z."/>
            <person name="Liu H."/>
            <person name="Zhou Y."/>
        </authorList>
    </citation>
    <scope>NUCLEOTIDE SEQUENCE [LARGE SCALE GENOMIC DNA]</scope>
    <source>
        <strain evidence="1 2">NH7-4</strain>
    </source>
</reference>
<evidence type="ECO:0000313" key="2">
    <source>
        <dbReference type="Proteomes" id="UP000297540"/>
    </source>
</evidence>
<dbReference type="Proteomes" id="UP000297540">
    <property type="component" value="Unassembled WGS sequence"/>
</dbReference>